<keyword evidence="5" id="KW-0547">Nucleotide-binding</keyword>
<dbReference type="InterPro" id="IPR036291">
    <property type="entry name" value="NAD(P)-bd_dom_sf"/>
</dbReference>
<evidence type="ECO:0000256" key="4">
    <source>
        <dbReference type="PIRSR" id="PIRSR000188-1"/>
    </source>
</evidence>
<name>A0A1I5E3J9_9RHOB</name>
<evidence type="ECO:0000313" key="9">
    <source>
        <dbReference type="Proteomes" id="UP000198599"/>
    </source>
</evidence>
<dbReference type="Pfam" id="PF02812">
    <property type="entry name" value="ELFV_dehydrog_N"/>
    <property type="match status" value="1"/>
</dbReference>
<organism evidence="8 9">
    <name type="scientific">Roseovarius lutimaris</name>
    <dbReference type="NCBI Taxonomy" id="1005928"/>
    <lineage>
        <taxon>Bacteria</taxon>
        <taxon>Pseudomonadati</taxon>
        <taxon>Pseudomonadota</taxon>
        <taxon>Alphaproteobacteria</taxon>
        <taxon>Rhodobacterales</taxon>
        <taxon>Roseobacteraceae</taxon>
        <taxon>Roseovarius</taxon>
    </lineage>
</organism>
<dbReference type="SMART" id="SM00839">
    <property type="entry name" value="ELFV_dehydrog"/>
    <property type="match status" value="1"/>
</dbReference>
<accession>A0A1I5E3J9</accession>
<dbReference type="PANTHER" id="PTHR42722:SF1">
    <property type="entry name" value="VALINE DEHYDROGENASE"/>
    <property type="match status" value="1"/>
</dbReference>
<proteinExistence type="inferred from homology"/>
<comment type="similarity">
    <text evidence="1 6">Belongs to the Glu/Leu/Phe/Val dehydrogenases family.</text>
</comment>
<dbReference type="EMBL" id="FOVP01000014">
    <property type="protein sequence ID" value="SFO05913.1"/>
    <property type="molecule type" value="Genomic_DNA"/>
</dbReference>
<evidence type="ECO:0000256" key="1">
    <source>
        <dbReference type="ARBA" id="ARBA00006382"/>
    </source>
</evidence>
<protein>
    <submittedName>
        <fullName evidence="8">Leucine dehydrogenase</fullName>
    </submittedName>
</protein>
<dbReference type="GO" id="GO:0006520">
    <property type="term" value="P:amino acid metabolic process"/>
    <property type="evidence" value="ECO:0007669"/>
    <property type="project" value="InterPro"/>
</dbReference>
<dbReference type="GO" id="GO:0000166">
    <property type="term" value="F:nucleotide binding"/>
    <property type="evidence" value="ECO:0007669"/>
    <property type="project" value="UniProtKB-KW"/>
</dbReference>
<dbReference type="PANTHER" id="PTHR42722">
    <property type="entry name" value="LEUCINE DEHYDROGENASE"/>
    <property type="match status" value="1"/>
</dbReference>
<evidence type="ECO:0000256" key="3">
    <source>
        <dbReference type="ARBA" id="ARBA00023027"/>
    </source>
</evidence>
<keyword evidence="2 6" id="KW-0560">Oxidoreductase</keyword>
<evidence type="ECO:0000259" key="7">
    <source>
        <dbReference type="SMART" id="SM00839"/>
    </source>
</evidence>
<dbReference type="OrthoDB" id="9803297at2"/>
<dbReference type="Gene3D" id="3.40.50.10860">
    <property type="entry name" value="Leucine Dehydrogenase, chain A, domain 1"/>
    <property type="match status" value="1"/>
</dbReference>
<dbReference type="STRING" id="1005928.SAMN04487859_11498"/>
<reference evidence="9" key="1">
    <citation type="submission" date="2016-10" db="EMBL/GenBank/DDBJ databases">
        <authorList>
            <person name="Varghese N."/>
            <person name="Submissions S."/>
        </authorList>
    </citation>
    <scope>NUCLEOTIDE SEQUENCE [LARGE SCALE GENOMIC DNA]</scope>
    <source>
        <strain evidence="9">DSM 28463</strain>
    </source>
</reference>
<dbReference type="SUPFAM" id="SSF51735">
    <property type="entry name" value="NAD(P)-binding Rossmann-fold domains"/>
    <property type="match status" value="1"/>
</dbReference>
<dbReference type="InterPro" id="IPR006095">
    <property type="entry name" value="Glu/Leu/Phe/Val/Trp_DH"/>
</dbReference>
<evidence type="ECO:0000313" key="8">
    <source>
        <dbReference type="EMBL" id="SFO05913.1"/>
    </source>
</evidence>
<dbReference type="InterPro" id="IPR033524">
    <property type="entry name" value="Glu/Leu/Phe/Val_DH_AS"/>
</dbReference>
<dbReference type="RefSeq" id="WP_092839688.1">
    <property type="nucleotide sequence ID" value="NZ_FOVP01000014.1"/>
</dbReference>
<dbReference type="PRINTS" id="PR00082">
    <property type="entry name" value="GLFDHDRGNASE"/>
</dbReference>
<dbReference type="AlphaFoldDB" id="A0A1I5E3J9"/>
<feature type="active site" description="Proton donor/acceptor" evidence="4">
    <location>
        <position position="78"/>
    </location>
</feature>
<feature type="binding site" evidence="5">
    <location>
        <begin position="178"/>
        <end position="183"/>
    </location>
    <ligand>
        <name>NAD(+)</name>
        <dbReference type="ChEBI" id="CHEBI:57540"/>
    </ligand>
</feature>
<dbReference type="InterPro" id="IPR006097">
    <property type="entry name" value="Glu/Leu/Phe/Val/Trp_DH_dimer"/>
</dbReference>
<dbReference type="CDD" id="cd01075">
    <property type="entry name" value="NAD_bind_Leu_Phe_Val_DH"/>
    <property type="match status" value="1"/>
</dbReference>
<feature type="domain" description="Glutamate/phenylalanine/leucine/valine/L-tryptophan dehydrogenase C-terminal" evidence="7">
    <location>
        <begin position="142"/>
        <end position="346"/>
    </location>
</feature>
<evidence type="ECO:0000256" key="5">
    <source>
        <dbReference type="PIRSR" id="PIRSR000188-2"/>
    </source>
</evidence>
<dbReference type="Pfam" id="PF00208">
    <property type="entry name" value="ELFV_dehydrog"/>
    <property type="match status" value="1"/>
</dbReference>
<dbReference type="InterPro" id="IPR006096">
    <property type="entry name" value="Glu/Leu/Phe/Val/Trp_DH_C"/>
</dbReference>
<evidence type="ECO:0000256" key="6">
    <source>
        <dbReference type="RuleBase" id="RU004417"/>
    </source>
</evidence>
<dbReference type="Proteomes" id="UP000198599">
    <property type="component" value="Unassembled WGS sequence"/>
</dbReference>
<keyword evidence="9" id="KW-1185">Reference proteome</keyword>
<dbReference type="InterPro" id="IPR016211">
    <property type="entry name" value="Glu/Phe/Leu/Val/Trp_DH_bac/arc"/>
</dbReference>
<dbReference type="SUPFAM" id="SSF53223">
    <property type="entry name" value="Aminoacid dehydrogenase-like, N-terminal domain"/>
    <property type="match status" value="1"/>
</dbReference>
<dbReference type="GO" id="GO:0016639">
    <property type="term" value="F:oxidoreductase activity, acting on the CH-NH2 group of donors, NAD or NADP as acceptor"/>
    <property type="evidence" value="ECO:0007669"/>
    <property type="project" value="InterPro"/>
</dbReference>
<keyword evidence="3 5" id="KW-0520">NAD</keyword>
<dbReference type="InterPro" id="IPR046346">
    <property type="entry name" value="Aminoacid_DH-like_N_sf"/>
</dbReference>
<dbReference type="Gene3D" id="3.40.50.720">
    <property type="entry name" value="NAD(P)-binding Rossmann-like Domain"/>
    <property type="match status" value="1"/>
</dbReference>
<gene>
    <name evidence="8" type="ORF">SAMN04487859_11498</name>
</gene>
<evidence type="ECO:0000256" key="2">
    <source>
        <dbReference type="ARBA" id="ARBA00023002"/>
    </source>
</evidence>
<dbReference type="PROSITE" id="PS00074">
    <property type="entry name" value="GLFV_DEHYDROGENASE"/>
    <property type="match status" value="1"/>
</dbReference>
<sequence>MLTRLASTSHEELYRVDDPETGLRGFIALHSTRLGPAAGGLRMRVYDGDAAAIDDVLNLSRGMSYKNAAAGLPLGGGKAVIMGDPARDKTPALLRAMGRAIEALQGRYWTAEDMGMAPDDMAEIARETRFVAGLDHGQHASGDPSPITAKGVFNAMRAGAAEVFGSDDLRSRHVAVQGLGHVGWHLCRLLHEAGAHLSVADMNAGRVANAVSEFGACAVAPEQIHATEADIFAPCAVGGILNARTIPEIRARLVVGAANNQLAMPEDGDALHARGILYLPDYVANGGGIINVAAEILRITDSGPWVAERLDAMQATMTQILNRAKGEGLSPAPIADRMIEDQLLQVAV</sequence>
<dbReference type="PIRSF" id="PIRSF000188">
    <property type="entry name" value="Phe_leu_dh"/>
    <property type="match status" value="1"/>
</dbReference>